<keyword evidence="2" id="KW-1185">Reference proteome</keyword>
<dbReference type="STRING" id="76731.RD2015_2642"/>
<dbReference type="KEGG" id="rdp:RD2015_2642"/>
<dbReference type="InterPro" id="IPR046732">
    <property type="entry name" value="DUF6624"/>
</dbReference>
<accession>A0A0U3MVR7</accession>
<dbReference type="EMBL" id="CP013729">
    <property type="protein sequence ID" value="ALV07107.1"/>
    <property type="molecule type" value="Genomic_DNA"/>
</dbReference>
<evidence type="ECO:0000313" key="1">
    <source>
        <dbReference type="EMBL" id="ALV07107.1"/>
    </source>
</evidence>
<protein>
    <submittedName>
        <fullName evidence="1">Uncharacterized protein</fullName>
    </submittedName>
</protein>
<dbReference type="Proteomes" id="UP000060699">
    <property type="component" value="Chromosome"/>
</dbReference>
<proteinExistence type="predicted"/>
<name>A0A0U3MVR7_9BURK</name>
<evidence type="ECO:0000313" key="2">
    <source>
        <dbReference type="Proteomes" id="UP000060699"/>
    </source>
</evidence>
<dbReference type="AlphaFoldDB" id="A0A0U3MVR7"/>
<dbReference type="Pfam" id="PF20329">
    <property type="entry name" value="DUF6624"/>
    <property type="match status" value="1"/>
</dbReference>
<organism evidence="1 2">
    <name type="scientific">Roseateles depolymerans</name>
    <dbReference type="NCBI Taxonomy" id="76731"/>
    <lineage>
        <taxon>Bacteria</taxon>
        <taxon>Pseudomonadati</taxon>
        <taxon>Pseudomonadota</taxon>
        <taxon>Betaproteobacteria</taxon>
        <taxon>Burkholderiales</taxon>
        <taxon>Sphaerotilaceae</taxon>
        <taxon>Roseateles</taxon>
    </lineage>
</organism>
<sequence length="181" mass="19852">MRQQDASRTLADAALLAELQSGFDADQTARGAWVADLSSATASAKVSRIHRDNLRWMIKTFAKKRLLTAGQVGEDGLHLTWLLVQHANSHPRYQQIALAQFTKRHMAGEFRSANLARLTDRVAVKFGTAQPYGSLQNWAKGGVEVQNIPDLATVEANRAALGIMPLANYECMMHAVRGPAD</sequence>
<reference evidence="1 2" key="1">
    <citation type="submission" date="2015-12" db="EMBL/GenBank/DDBJ databases">
        <title>Complete genome of Roseateles depolymerans KCTC 42856.</title>
        <authorList>
            <person name="Kim K.M."/>
        </authorList>
    </citation>
    <scope>NUCLEOTIDE SEQUENCE [LARGE SCALE GENOMIC DNA]</scope>
    <source>
        <strain evidence="1 2">KCTC 42856</strain>
    </source>
</reference>
<gene>
    <name evidence="1" type="ORF">RD2015_2642</name>
</gene>